<protein>
    <submittedName>
        <fullName evidence="1">Uncharacterized protein</fullName>
    </submittedName>
</protein>
<reference evidence="1" key="1">
    <citation type="journal article" date="2020" name="Nature">
        <title>Giant virus diversity and host interactions through global metagenomics.</title>
        <authorList>
            <person name="Schulz F."/>
            <person name="Roux S."/>
            <person name="Paez-Espino D."/>
            <person name="Jungbluth S."/>
            <person name="Walsh D.A."/>
            <person name="Denef V.J."/>
            <person name="McMahon K.D."/>
            <person name="Konstantinidis K.T."/>
            <person name="Eloe-Fadrosh E.A."/>
            <person name="Kyrpides N.C."/>
            <person name="Woyke T."/>
        </authorList>
    </citation>
    <scope>NUCLEOTIDE SEQUENCE</scope>
    <source>
        <strain evidence="1">GVMAG-M-3300001351-8</strain>
    </source>
</reference>
<organism evidence="1">
    <name type="scientific">viral metagenome</name>
    <dbReference type="NCBI Taxonomy" id="1070528"/>
    <lineage>
        <taxon>unclassified sequences</taxon>
        <taxon>metagenomes</taxon>
        <taxon>organismal metagenomes</taxon>
    </lineage>
</organism>
<name>A0A6C0EIZ6_9ZZZZ</name>
<proteinExistence type="predicted"/>
<dbReference type="Pfam" id="PF19064">
    <property type="entry name" value="DUF5760"/>
    <property type="match status" value="1"/>
</dbReference>
<evidence type="ECO:0000313" key="1">
    <source>
        <dbReference type="EMBL" id="QHT28641.1"/>
    </source>
</evidence>
<accession>A0A6C0EIZ6</accession>
<dbReference type="InterPro" id="IPR043918">
    <property type="entry name" value="DUF5760"/>
</dbReference>
<dbReference type="EMBL" id="MN738863">
    <property type="protein sequence ID" value="QHT28641.1"/>
    <property type="molecule type" value="Genomic_DNA"/>
</dbReference>
<sequence>MENADFLKFKENVKNYISFDDDIKKIEKVLKEKKTDKKAITESIIEFMSTYNIEDLSTENGKLKKSVSFTKKALNKNTLQQKLTQYFNNEAKGAEATLFILNNRDKDKRIRLKRIDKKI</sequence>
<dbReference type="AlphaFoldDB" id="A0A6C0EIZ6"/>